<protein>
    <recommendedName>
        <fullName evidence="3">DUF2642 domain-containing protein</fullName>
    </recommendedName>
</protein>
<evidence type="ECO:0000313" key="1">
    <source>
        <dbReference type="EMBL" id="GAA0378901.1"/>
    </source>
</evidence>
<evidence type="ECO:0008006" key="3">
    <source>
        <dbReference type="Google" id="ProtNLM"/>
    </source>
</evidence>
<sequence>MNSYPMMNQMSNMPNVSNMANMPYKHHMHHMHHQAIINHPVDKCVVECLMSLMGRIVILETTRGRLDGCIIDVKQDHVVLEERHKKFIVRICEIVWIMPE</sequence>
<evidence type="ECO:0000313" key="2">
    <source>
        <dbReference type="Proteomes" id="UP001500340"/>
    </source>
</evidence>
<dbReference type="InterPro" id="IPR020139">
    <property type="entry name" value="DUF2642"/>
</dbReference>
<dbReference type="RefSeq" id="WP_343857699.1">
    <property type="nucleotide sequence ID" value="NZ_BAAACX010000006.1"/>
</dbReference>
<proteinExistence type="predicted"/>
<reference evidence="1 2" key="1">
    <citation type="journal article" date="2019" name="Int. J. Syst. Evol. Microbiol.">
        <title>The Global Catalogue of Microorganisms (GCM) 10K type strain sequencing project: providing services to taxonomists for standard genome sequencing and annotation.</title>
        <authorList>
            <consortium name="The Broad Institute Genomics Platform"/>
            <consortium name="The Broad Institute Genome Sequencing Center for Infectious Disease"/>
            <person name="Wu L."/>
            <person name="Ma J."/>
        </authorList>
    </citation>
    <scope>NUCLEOTIDE SEQUENCE [LARGE SCALE GENOMIC DNA]</scope>
    <source>
        <strain evidence="1 2">JCM 12774</strain>
    </source>
</reference>
<dbReference type="EMBL" id="BAAACX010000006">
    <property type="protein sequence ID" value="GAA0378901.1"/>
    <property type="molecule type" value="Genomic_DNA"/>
</dbReference>
<organism evidence="1 2">
    <name type="scientific">Paenibacillus motobuensis</name>
    <dbReference type="NCBI Taxonomy" id="295324"/>
    <lineage>
        <taxon>Bacteria</taxon>
        <taxon>Bacillati</taxon>
        <taxon>Bacillota</taxon>
        <taxon>Bacilli</taxon>
        <taxon>Bacillales</taxon>
        <taxon>Paenibacillaceae</taxon>
        <taxon>Paenibacillus</taxon>
    </lineage>
</organism>
<dbReference type="Pfam" id="PF10842">
    <property type="entry name" value="DUF2642"/>
    <property type="match status" value="1"/>
</dbReference>
<name>A0ABN0Y0E3_9BACL</name>
<dbReference type="Proteomes" id="UP001500340">
    <property type="component" value="Unassembled WGS sequence"/>
</dbReference>
<keyword evidence="2" id="KW-1185">Reference proteome</keyword>
<comment type="caution">
    <text evidence="1">The sequence shown here is derived from an EMBL/GenBank/DDBJ whole genome shotgun (WGS) entry which is preliminary data.</text>
</comment>
<gene>
    <name evidence="1" type="ORF">GCM10008933_07610</name>
</gene>
<accession>A0ABN0Y0E3</accession>